<gene>
    <name evidence="1" type="ORF">Cgig2_005814</name>
</gene>
<dbReference type="AlphaFoldDB" id="A0A9Q1KP05"/>
<proteinExistence type="predicted"/>
<protein>
    <submittedName>
        <fullName evidence="1">Uncharacterized protein</fullName>
    </submittedName>
</protein>
<evidence type="ECO:0000313" key="1">
    <source>
        <dbReference type="EMBL" id="KAJ8446283.1"/>
    </source>
</evidence>
<accession>A0A9Q1KP05</accession>
<comment type="caution">
    <text evidence="1">The sequence shown here is derived from an EMBL/GenBank/DDBJ whole genome shotgun (WGS) entry which is preliminary data.</text>
</comment>
<name>A0A9Q1KP05_9CARY</name>
<sequence>MGIATSLWELSPLSPVGRPQEDLQNPALPLRHMQLISDTPPGLRNRSKPQSLEGRSWECDTLLSTAQSGSILVVVPHERGPRFLYKECELAHSKLQEEECSTEIVATIAGGYAEAEQESRVMVPTMVFNGREGPHFTSPHNDPLAVELKVASALVRWILINTGSSVNIITWDCLKNLKHLGREIVSLTVHFGRRWLKFYQLRILGLDTSLATVFDVLNARLEISLLRRLYLAVDSFDFCRSVWRSRICSFSRVLELWRSRICFSKTEIDGADFMTFSIWVKACQRT</sequence>
<evidence type="ECO:0000313" key="2">
    <source>
        <dbReference type="Proteomes" id="UP001153076"/>
    </source>
</evidence>
<keyword evidence="2" id="KW-1185">Reference proteome</keyword>
<dbReference type="Proteomes" id="UP001153076">
    <property type="component" value="Unassembled WGS sequence"/>
</dbReference>
<reference evidence="1" key="1">
    <citation type="submission" date="2022-04" db="EMBL/GenBank/DDBJ databases">
        <title>Carnegiea gigantea Genome sequencing and assembly v2.</title>
        <authorList>
            <person name="Copetti D."/>
            <person name="Sanderson M.J."/>
            <person name="Burquez A."/>
            <person name="Wojciechowski M.F."/>
        </authorList>
    </citation>
    <scope>NUCLEOTIDE SEQUENCE</scope>
    <source>
        <strain evidence="1">SGP5-SGP5p</strain>
        <tissue evidence="1">Aerial part</tissue>
    </source>
</reference>
<dbReference type="EMBL" id="JAKOGI010000057">
    <property type="protein sequence ID" value="KAJ8446283.1"/>
    <property type="molecule type" value="Genomic_DNA"/>
</dbReference>
<organism evidence="1 2">
    <name type="scientific">Carnegiea gigantea</name>
    <dbReference type="NCBI Taxonomy" id="171969"/>
    <lineage>
        <taxon>Eukaryota</taxon>
        <taxon>Viridiplantae</taxon>
        <taxon>Streptophyta</taxon>
        <taxon>Embryophyta</taxon>
        <taxon>Tracheophyta</taxon>
        <taxon>Spermatophyta</taxon>
        <taxon>Magnoliopsida</taxon>
        <taxon>eudicotyledons</taxon>
        <taxon>Gunneridae</taxon>
        <taxon>Pentapetalae</taxon>
        <taxon>Caryophyllales</taxon>
        <taxon>Cactineae</taxon>
        <taxon>Cactaceae</taxon>
        <taxon>Cactoideae</taxon>
        <taxon>Echinocereeae</taxon>
        <taxon>Carnegiea</taxon>
    </lineage>
</organism>